<evidence type="ECO:0008006" key="3">
    <source>
        <dbReference type="Google" id="ProtNLM"/>
    </source>
</evidence>
<accession>A0A5J4Q9D6</accession>
<feature type="non-terminal residue" evidence="1">
    <location>
        <position position="1"/>
    </location>
</feature>
<dbReference type="AlphaFoldDB" id="A0A5J4Q9D6"/>
<dbReference type="PANTHER" id="PTHR33050">
    <property type="entry name" value="REVERSE TRANSCRIPTASE DOMAIN-CONTAINING PROTEIN"/>
    <property type="match status" value="1"/>
</dbReference>
<dbReference type="Gene3D" id="3.10.10.10">
    <property type="entry name" value="HIV Type 1 Reverse Transcriptase, subunit A, domain 1"/>
    <property type="match status" value="1"/>
</dbReference>
<dbReference type="InterPro" id="IPR043128">
    <property type="entry name" value="Rev_trsase/Diguanyl_cyclase"/>
</dbReference>
<evidence type="ECO:0000313" key="2">
    <source>
        <dbReference type="Proteomes" id="UP000324800"/>
    </source>
</evidence>
<dbReference type="InterPro" id="IPR043502">
    <property type="entry name" value="DNA/RNA_pol_sf"/>
</dbReference>
<proteinExistence type="predicted"/>
<dbReference type="PANTHER" id="PTHR33050:SF7">
    <property type="entry name" value="RIBONUCLEASE H"/>
    <property type="match status" value="1"/>
</dbReference>
<reference evidence="1 2" key="1">
    <citation type="submission" date="2019-03" db="EMBL/GenBank/DDBJ databases">
        <title>Single cell metagenomics reveals metabolic interactions within the superorganism composed of flagellate Streblomastix strix and complex community of Bacteroidetes bacteria on its surface.</title>
        <authorList>
            <person name="Treitli S.C."/>
            <person name="Kolisko M."/>
            <person name="Husnik F."/>
            <person name="Keeling P."/>
            <person name="Hampl V."/>
        </authorList>
    </citation>
    <scope>NUCLEOTIDE SEQUENCE [LARGE SCALE GENOMIC DNA]</scope>
    <source>
        <strain evidence="1">ST1C</strain>
    </source>
</reference>
<organism evidence="1 2">
    <name type="scientific">Streblomastix strix</name>
    <dbReference type="NCBI Taxonomy" id="222440"/>
    <lineage>
        <taxon>Eukaryota</taxon>
        <taxon>Metamonada</taxon>
        <taxon>Preaxostyla</taxon>
        <taxon>Oxymonadida</taxon>
        <taxon>Streblomastigidae</taxon>
        <taxon>Streblomastix</taxon>
    </lineage>
</organism>
<dbReference type="EMBL" id="SNRW01046532">
    <property type="protein sequence ID" value="KAA6317658.1"/>
    <property type="molecule type" value="Genomic_DNA"/>
</dbReference>
<dbReference type="Proteomes" id="UP000324800">
    <property type="component" value="Unassembled WGS sequence"/>
</dbReference>
<protein>
    <recommendedName>
        <fullName evidence="3">Reverse transcriptase domain-containing protein</fullName>
    </recommendedName>
</protein>
<dbReference type="SUPFAM" id="SSF56672">
    <property type="entry name" value="DNA/RNA polymerases"/>
    <property type="match status" value="1"/>
</dbReference>
<sequence length="123" mass="14765">DRLCGRQKEQRGIMGEEKFWEELKVEIKEGIVRERSFEDIFHFNPSYMVPNAGNKWRKILDCRRLNGSTAKQHFQMEDVMTVTKTIKQRDYATQLDLEKAYHHLKVSEDLQRYMGFNFRGKAY</sequence>
<dbReference type="InterPro" id="IPR052055">
    <property type="entry name" value="Hepadnavirus_pol/RT"/>
</dbReference>
<dbReference type="Gene3D" id="3.30.70.270">
    <property type="match status" value="1"/>
</dbReference>
<comment type="caution">
    <text evidence="1">The sequence shown here is derived from an EMBL/GenBank/DDBJ whole genome shotgun (WGS) entry which is preliminary data.</text>
</comment>
<gene>
    <name evidence="1" type="ORF">EZS28_055062</name>
</gene>
<dbReference type="OrthoDB" id="420169at2759"/>
<evidence type="ECO:0000313" key="1">
    <source>
        <dbReference type="EMBL" id="KAA6317658.1"/>
    </source>
</evidence>
<name>A0A5J4Q9D6_9EUKA</name>